<dbReference type="GO" id="GO:0005886">
    <property type="term" value="C:plasma membrane"/>
    <property type="evidence" value="ECO:0007669"/>
    <property type="project" value="UniProtKB-SubCell"/>
</dbReference>
<dbReference type="GO" id="GO:0008556">
    <property type="term" value="F:P-type potassium transmembrane transporter activity"/>
    <property type="evidence" value="ECO:0007669"/>
    <property type="project" value="InterPro"/>
</dbReference>
<dbReference type="EMBL" id="PPUT01000009">
    <property type="protein sequence ID" value="RDC45432.1"/>
    <property type="molecule type" value="Genomic_DNA"/>
</dbReference>
<feature type="transmembrane region" description="Helical" evidence="9">
    <location>
        <begin position="310"/>
        <end position="329"/>
    </location>
</feature>
<evidence type="ECO:0000256" key="4">
    <source>
        <dbReference type="ARBA" id="ARBA00022692"/>
    </source>
</evidence>
<evidence type="ECO:0000256" key="8">
    <source>
        <dbReference type="ARBA" id="ARBA00023136"/>
    </source>
</evidence>
<evidence type="ECO:0000256" key="3">
    <source>
        <dbReference type="ARBA" id="ARBA00022538"/>
    </source>
</evidence>
<dbReference type="Proteomes" id="UP000253805">
    <property type="component" value="Unassembled WGS sequence"/>
</dbReference>
<feature type="transmembrane region" description="Helical" evidence="9">
    <location>
        <begin position="180"/>
        <end position="198"/>
    </location>
</feature>
<feature type="transmembrane region" description="Helical" evidence="9">
    <location>
        <begin position="12"/>
        <end position="33"/>
    </location>
</feature>
<feature type="transmembrane region" description="Helical" evidence="9">
    <location>
        <begin position="69"/>
        <end position="94"/>
    </location>
</feature>
<keyword evidence="4 9" id="KW-0812">Transmembrane</keyword>
<feature type="transmembrane region" description="Helical" evidence="9">
    <location>
        <begin position="560"/>
        <end position="583"/>
    </location>
</feature>
<evidence type="ECO:0000313" key="10">
    <source>
        <dbReference type="EMBL" id="RDC45432.1"/>
    </source>
</evidence>
<dbReference type="Pfam" id="PF03814">
    <property type="entry name" value="KdpA"/>
    <property type="match status" value="1"/>
</dbReference>
<feature type="transmembrane region" description="Helical" evidence="9">
    <location>
        <begin position="280"/>
        <end position="298"/>
    </location>
</feature>
<dbReference type="GO" id="GO:0030955">
    <property type="term" value="F:potassium ion binding"/>
    <property type="evidence" value="ECO:0007669"/>
    <property type="project" value="UniProtKB-UniRule"/>
</dbReference>
<organism evidence="10 11">
    <name type="scientific">Adlercreutzia equolifaciens subsp. celatus</name>
    <dbReference type="NCBI Taxonomy" id="394340"/>
    <lineage>
        <taxon>Bacteria</taxon>
        <taxon>Bacillati</taxon>
        <taxon>Actinomycetota</taxon>
        <taxon>Coriobacteriia</taxon>
        <taxon>Eggerthellales</taxon>
        <taxon>Eggerthellaceae</taxon>
        <taxon>Adlercreutzia</taxon>
    </lineage>
</organism>
<dbReference type="InterPro" id="IPR004623">
    <property type="entry name" value="KdpA"/>
</dbReference>
<protein>
    <recommendedName>
        <fullName evidence="9">Potassium-transporting ATPase potassium-binding subunit</fullName>
    </recommendedName>
    <alternativeName>
        <fullName evidence="9">ATP phosphohydrolase [potassium-transporting] A chain</fullName>
    </alternativeName>
    <alternativeName>
        <fullName evidence="9">Potassium-binding and translocating subunit A</fullName>
    </alternativeName>
    <alternativeName>
        <fullName evidence="9">Potassium-translocating ATPase A chain</fullName>
    </alternativeName>
</protein>
<comment type="similarity">
    <text evidence="9">Belongs to the KdpA family.</text>
</comment>
<evidence type="ECO:0000256" key="1">
    <source>
        <dbReference type="ARBA" id="ARBA00022448"/>
    </source>
</evidence>
<accession>A0A369P095</accession>
<keyword evidence="1 9" id="KW-0813">Transport</keyword>
<comment type="subunit">
    <text evidence="9">The system is composed of three essential subunits: KdpA, KdpB and KdpC.</text>
</comment>
<keyword evidence="7 9" id="KW-0406">Ion transport</keyword>
<keyword evidence="5 9" id="KW-0630">Potassium</keyword>
<sequence>MSAIAGSEFLQAGVLVALVVACALPLSGYLVDVMEGRPLLIRRALGPLERSACRLVSAREDDGMDWRRFLASALAFTAVSFIGLFALLICQGALPWNPEGFPGLALDTAFNMTASFVTNTNWQPIAGETNLSYFSQAVGLAVQNFLSPAVGIAVAFALLRGLASSDGGKLGNFFVDVVRAVLYVLLPLSLVLALVGVWQGSPQTFQGYETVQLLEPVSVDAEGTLVDADDPTAVQEVTEAVVPLGPQSSQVAIKQLGTNGGGFNGANSASALENPTPLTNLLQCAAMPLIPFALVFAFGRMVGDRRQSRALMTVILAILAAGLFSVIAAETAATPQLSADGAVYLGALDQSAGNMEGKECRIGVGESAAWTALTSATSNGSANASIEAMTPIGTLVPLALIGLGEVVGGGVGTGLVGLLGFTVLAVFVASLMIGRSPEYLGKKLGPAEMRMAVVIVVAPALAILLAASVLVMSPASAAAVGTPAPFGFTELLYAATSAGGNNGSGLSGLSSNTPLINVVLGVEMLFARLAPLAAALVLAGNLAQRKVQATGAVGLSTSGALFAVLLLVIIVLIGALSLLPAFALGPLAEQFMGAF</sequence>
<dbReference type="AlphaFoldDB" id="A0A369P095"/>
<reference evidence="10 11" key="1">
    <citation type="journal article" date="2018" name="Elife">
        <title>Discovery and characterization of a prevalent human gut bacterial enzyme sufficient for the inactivation of a family of plant toxins.</title>
        <authorList>
            <person name="Koppel N."/>
            <person name="Bisanz J.E."/>
            <person name="Pandelia M.E."/>
            <person name="Turnbaugh P.J."/>
            <person name="Balskus E.P."/>
        </authorList>
    </citation>
    <scope>NUCLEOTIDE SEQUENCE [LARGE SCALE GENOMIC DNA]</scope>
    <source>
        <strain evidence="10 11">OB21 GAM 11</strain>
    </source>
</reference>
<feature type="transmembrane region" description="Helical" evidence="9">
    <location>
        <begin position="137"/>
        <end position="159"/>
    </location>
</feature>
<gene>
    <name evidence="9 10" type="primary">kdpA</name>
    <name evidence="10" type="ORF">C1850_04770</name>
</gene>
<evidence type="ECO:0000256" key="2">
    <source>
        <dbReference type="ARBA" id="ARBA00022475"/>
    </source>
</evidence>
<feature type="transmembrane region" description="Helical" evidence="9">
    <location>
        <begin position="406"/>
        <end position="431"/>
    </location>
</feature>
<dbReference type="PIRSF" id="PIRSF001294">
    <property type="entry name" value="K_ATPaseA"/>
    <property type="match status" value="1"/>
</dbReference>
<name>A0A369P095_9ACTN</name>
<dbReference type="HAMAP" id="MF_00275">
    <property type="entry name" value="KdpA"/>
    <property type="match status" value="1"/>
</dbReference>
<keyword evidence="3 9" id="KW-0633">Potassium transport</keyword>
<evidence type="ECO:0000313" key="11">
    <source>
        <dbReference type="Proteomes" id="UP000253805"/>
    </source>
</evidence>
<evidence type="ECO:0000256" key="6">
    <source>
        <dbReference type="ARBA" id="ARBA00022989"/>
    </source>
</evidence>
<comment type="subcellular location">
    <subcellularLocation>
        <location evidence="9">Cell membrane</location>
        <topology evidence="9">Multi-pass membrane protein</topology>
    </subcellularLocation>
</comment>
<keyword evidence="2 9" id="KW-1003">Cell membrane</keyword>
<dbReference type="PANTHER" id="PTHR30607:SF2">
    <property type="entry name" value="POTASSIUM-TRANSPORTING ATPASE POTASSIUM-BINDING SUBUNIT"/>
    <property type="match status" value="1"/>
</dbReference>
<evidence type="ECO:0000256" key="5">
    <source>
        <dbReference type="ARBA" id="ARBA00022958"/>
    </source>
</evidence>
<feature type="transmembrane region" description="Helical" evidence="9">
    <location>
        <begin position="515"/>
        <end position="539"/>
    </location>
</feature>
<evidence type="ECO:0000256" key="9">
    <source>
        <dbReference type="HAMAP-Rule" id="MF_00275"/>
    </source>
</evidence>
<comment type="caution">
    <text evidence="10">The sequence shown here is derived from an EMBL/GenBank/DDBJ whole genome shotgun (WGS) entry which is preliminary data.</text>
</comment>
<comment type="function">
    <text evidence="9">Part of the high-affinity ATP-driven potassium transport (or Kdp) system, which catalyzes the hydrolysis of ATP coupled with the electrogenic transport of potassium into the cytoplasm. This subunit binds the extracellular potassium ions and delivers the ions to the membrane domain of KdpB through an intramembrane tunnel.</text>
</comment>
<proteinExistence type="inferred from homology"/>
<dbReference type="NCBIfam" id="TIGR00680">
    <property type="entry name" value="kdpA"/>
    <property type="match status" value="1"/>
</dbReference>
<keyword evidence="8 9" id="KW-0472">Membrane</keyword>
<dbReference type="RefSeq" id="WP_114548798.1">
    <property type="nucleotide sequence ID" value="NZ_PPUT01000009.1"/>
</dbReference>
<evidence type="ECO:0000256" key="7">
    <source>
        <dbReference type="ARBA" id="ARBA00023065"/>
    </source>
</evidence>
<keyword evidence="6 9" id="KW-1133">Transmembrane helix</keyword>
<dbReference type="PANTHER" id="PTHR30607">
    <property type="entry name" value="POTASSIUM-TRANSPORTING ATPASE A CHAIN"/>
    <property type="match status" value="1"/>
</dbReference>
<feature type="transmembrane region" description="Helical" evidence="9">
    <location>
        <begin position="452"/>
        <end position="472"/>
    </location>
</feature>